<dbReference type="EMBL" id="LR796598">
    <property type="protein sequence ID" value="CAB4153519.1"/>
    <property type="molecule type" value="Genomic_DNA"/>
</dbReference>
<organism evidence="1">
    <name type="scientific">uncultured Caudovirales phage</name>
    <dbReference type="NCBI Taxonomy" id="2100421"/>
    <lineage>
        <taxon>Viruses</taxon>
        <taxon>Duplodnaviria</taxon>
        <taxon>Heunggongvirae</taxon>
        <taxon>Uroviricota</taxon>
        <taxon>Caudoviricetes</taxon>
        <taxon>Peduoviridae</taxon>
        <taxon>Maltschvirus</taxon>
        <taxon>Maltschvirus maltsch</taxon>
    </lineage>
</organism>
<reference evidence="1" key="1">
    <citation type="submission" date="2020-04" db="EMBL/GenBank/DDBJ databases">
        <authorList>
            <person name="Chiriac C."/>
            <person name="Salcher M."/>
            <person name="Ghai R."/>
            <person name="Kavagutti S V."/>
        </authorList>
    </citation>
    <scope>NUCLEOTIDE SEQUENCE</scope>
</reference>
<gene>
    <name evidence="1" type="ORF">UFOVP634_1</name>
</gene>
<protein>
    <submittedName>
        <fullName evidence="1">Uncharacterized protein</fullName>
    </submittedName>
</protein>
<feature type="non-terminal residue" evidence="1">
    <location>
        <position position="1"/>
    </location>
</feature>
<sequence>FAIGFAEWLLIIYNEDIIYDAYTKEELLEIYKKENEL</sequence>
<name>A0A6J5NDH8_9CAUD</name>
<accession>A0A6J5NDH8</accession>
<proteinExistence type="predicted"/>
<evidence type="ECO:0000313" key="1">
    <source>
        <dbReference type="EMBL" id="CAB4153519.1"/>
    </source>
</evidence>